<dbReference type="RefSeq" id="WP_032495407.1">
    <property type="nucleotide sequence ID" value="NZ_CP054420.1"/>
</dbReference>
<reference evidence="1" key="1">
    <citation type="journal article" date="2013" name="Appl. Microbiol. Biotechnol.">
        <title>Genetic characterisation and heterologous expression of leucocin C, a class IIa bacteriocin from Leuconostoc carnosum 4010.</title>
        <authorList>
            <person name="Wan X."/>
            <person name="Li R."/>
            <person name="Saris P.E.J."/>
            <person name="Takala T.M."/>
        </authorList>
    </citation>
    <scope>NUCLEOTIDE SEQUENCE</scope>
    <source>
        <strain evidence="1">4010</strain>
        <plasmid evidence="1">pLC4010-1</plasmid>
    </source>
</reference>
<organism evidence="1">
    <name type="scientific">Leuconostoc carnosum</name>
    <dbReference type="NCBI Taxonomy" id="1252"/>
    <lineage>
        <taxon>Bacteria</taxon>
        <taxon>Bacillati</taxon>
        <taxon>Bacillota</taxon>
        <taxon>Bacilli</taxon>
        <taxon>Lactobacillales</taxon>
        <taxon>Lactobacillaceae</taxon>
        <taxon>Leuconostoc</taxon>
    </lineage>
</organism>
<evidence type="ECO:0000313" key="1">
    <source>
        <dbReference type="EMBL" id="AFN21552.1"/>
    </source>
</evidence>
<geneLocation type="plasmid" evidence="1">
    <name>pLC4010-1</name>
</geneLocation>
<dbReference type="EMBL" id="JQ061256">
    <property type="protein sequence ID" value="AFN21552.1"/>
    <property type="molecule type" value="Genomic_DNA"/>
</dbReference>
<protein>
    <submittedName>
        <fullName evidence="1">Uncharacterized protein</fullName>
    </submittedName>
</protein>
<name>I6W8D4_LEUCA</name>
<dbReference type="AlphaFoldDB" id="I6W8D4"/>
<keyword evidence="1" id="KW-0614">Plasmid</keyword>
<gene>
    <name evidence="1" type="primary">yaiI</name>
</gene>
<accession>I6W8D4</accession>
<sequence length="93" mass="10990">MKYFVTSLSPLNNIATLNWQTQILDKYQVDDAYWRKAKSELSSDIEWITQNQLYQKVKRNHGQDNEIILSKPVSVILETIKNDFPNANVWVYQ</sequence>
<proteinExistence type="predicted"/>